<reference evidence="1" key="1">
    <citation type="submission" date="2021-01" db="EMBL/GenBank/DDBJ databases">
        <authorList>
            <consortium name="Genoscope - CEA"/>
            <person name="William W."/>
        </authorList>
    </citation>
    <scope>NUCLEOTIDE SEQUENCE</scope>
</reference>
<dbReference type="EMBL" id="CAJJDO010000048">
    <property type="protein sequence ID" value="CAD8167805.1"/>
    <property type="molecule type" value="Genomic_DNA"/>
</dbReference>
<evidence type="ECO:0000313" key="1">
    <source>
        <dbReference type="EMBL" id="CAD8167805.1"/>
    </source>
</evidence>
<protein>
    <recommendedName>
        <fullName evidence="3">Tetratricopeptide repeat protein</fullName>
    </recommendedName>
</protein>
<accession>A0A8S1UTD8</accession>
<dbReference type="OrthoDB" id="2335338at2759"/>
<gene>
    <name evidence="1" type="ORF">PPENT_87.1.T0480001</name>
</gene>
<evidence type="ECO:0008006" key="3">
    <source>
        <dbReference type="Google" id="ProtNLM"/>
    </source>
</evidence>
<organism evidence="1 2">
    <name type="scientific">Paramecium pentaurelia</name>
    <dbReference type="NCBI Taxonomy" id="43138"/>
    <lineage>
        <taxon>Eukaryota</taxon>
        <taxon>Sar</taxon>
        <taxon>Alveolata</taxon>
        <taxon>Ciliophora</taxon>
        <taxon>Intramacronucleata</taxon>
        <taxon>Oligohymenophorea</taxon>
        <taxon>Peniculida</taxon>
        <taxon>Parameciidae</taxon>
        <taxon>Paramecium</taxon>
    </lineage>
</organism>
<dbReference type="Proteomes" id="UP000689195">
    <property type="component" value="Unassembled WGS sequence"/>
</dbReference>
<dbReference type="AlphaFoldDB" id="A0A8S1UTD8"/>
<keyword evidence="2" id="KW-1185">Reference proteome</keyword>
<sequence>MHQQFMSAIDATVFFQQTVLFNQEGENEKALLQDYNMAIQLNPNYADLYTEVNHLVIQLGVLFGQKGEMKKHSKTTKRLSYQHQIIHFILQTQKSLFQIKIFCLSKYLFYKSKAIIKFDQTTIDIEMKFIQFKSCIYQQRAQSTQRNQKLDLNNRYLNQLLSKQLQRQKSIQLEEQAYKLVNELTLQIKPLDIQLNINQQTICFQILEPFEQRFNNFLNQITTLAIYVNSLLEQDNCKVSESLKQINKKENKNQLMYNYALAWRLYNYLSAMQQISTNLFQINKNAIIKSKSEQT</sequence>
<name>A0A8S1UTD8_9CILI</name>
<evidence type="ECO:0000313" key="2">
    <source>
        <dbReference type="Proteomes" id="UP000689195"/>
    </source>
</evidence>
<proteinExistence type="predicted"/>
<comment type="caution">
    <text evidence="1">The sequence shown here is derived from an EMBL/GenBank/DDBJ whole genome shotgun (WGS) entry which is preliminary data.</text>
</comment>